<dbReference type="Proteomes" id="UP000193986">
    <property type="component" value="Unassembled WGS sequence"/>
</dbReference>
<dbReference type="AlphaFoldDB" id="A0A1Y2AJ67"/>
<organism evidence="2 3">
    <name type="scientific">Naematelia encephala</name>
    <dbReference type="NCBI Taxonomy" id="71784"/>
    <lineage>
        <taxon>Eukaryota</taxon>
        <taxon>Fungi</taxon>
        <taxon>Dikarya</taxon>
        <taxon>Basidiomycota</taxon>
        <taxon>Agaricomycotina</taxon>
        <taxon>Tremellomycetes</taxon>
        <taxon>Tremellales</taxon>
        <taxon>Naemateliaceae</taxon>
        <taxon>Naematelia</taxon>
    </lineage>
</organism>
<evidence type="ECO:0000256" key="1">
    <source>
        <dbReference type="SAM" id="Phobius"/>
    </source>
</evidence>
<dbReference type="InParanoid" id="A0A1Y2AJ67"/>
<keyword evidence="1" id="KW-0812">Transmembrane</keyword>
<gene>
    <name evidence="2" type="ORF">BCR39DRAFT_388795</name>
</gene>
<name>A0A1Y2AJ67_9TREE</name>
<protein>
    <submittedName>
        <fullName evidence="2">Uncharacterized protein</fullName>
    </submittedName>
</protein>
<evidence type="ECO:0000313" key="2">
    <source>
        <dbReference type="EMBL" id="ORY22237.1"/>
    </source>
</evidence>
<evidence type="ECO:0000313" key="3">
    <source>
        <dbReference type="Proteomes" id="UP000193986"/>
    </source>
</evidence>
<keyword evidence="3" id="KW-1185">Reference proteome</keyword>
<proteinExistence type="predicted"/>
<accession>A0A1Y2AJ67</accession>
<sequence length="123" mass="13857">MPSSSLDWVHVMSSTSGCTKYLPVLTRISRSSTTVLSRYLGRNIDAHGMSRPYSVGVFMQNETRLMKTRALPYGYLLVSLLMCTSVLLQLLRHYCHPGRQTLTRPNHRLQGYAASFSALSSSW</sequence>
<reference evidence="2 3" key="1">
    <citation type="submission" date="2016-07" db="EMBL/GenBank/DDBJ databases">
        <title>Pervasive Adenine N6-methylation of Active Genes in Fungi.</title>
        <authorList>
            <consortium name="DOE Joint Genome Institute"/>
            <person name="Mondo S.J."/>
            <person name="Dannebaum R.O."/>
            <person name="Kuo R.C."/>
            <person name="Labutti K."/>
            <person name="Haridas S."/>
            <person name="Kuo A."/>
            <person name="Salamov A."/>
            <person name="Ahrendt S.R."/>
            <person name="Lipzen A."/>
            <person name="Sullivan W."/>
            <person name="Andreopoulos W.B."/>
            <person name="Clum A."/>
            <person name="Lindquist E."/>
            <person name="Daum C."/>
            <person name="Ramamoorthy G.K."/>
            <person name="Gryganskyi A."/>
            <person name="Culley D."/>
            <person name="Magnuson J.K."/>
            <person name="James T.Y."/>
            <person name="O'Malley M.A."/>
            <person name="Stajich J.E."/>
            <person name="Spatafora J.W."/>
            <person name="Visel A."/>
            <person name="Grigoriev I.V."/>
        </authorList>
    </citation>
    <scope>NUCLEOTIDE SEQUENCE [LARGE SCALE GENOMIC DNA]</scope>
    <source>
        <strain evidence="2 3">68-887.2</strain>
    </source>
</reference>
<keyword evidence="1" id="KW-1133">Transmembrane helix</keyword>
<keyword evidence="1" id="KW-0472">Membrane</keyword>
<comment type="caution">
    <text evidence="2">The sequence shown here is derived from an EMBL/GenBank/DDBJ whole genome shotgun (WGS) entry which is preliminary data.</text>
</comment>
<dbReference type="EMBL" id="MCFC01000096">
    <property type="protein sequence ID" value="ORY22237.1"/>
    <property type="molecule type" value="Genomic_DNA"/>
</dbReference>
<feature type="transmembrane region" description="Helical" evidence="1">
    <location>
        <begin position="73"/>
        <end position="91"/>
    </location>
</feature>